<comment type="caution">
    <text evidence="2">The sequence shown here is derived from an EMBL/GenBank/DDBJ whole genome shotgun (WGS) entry which is preliminary data.</text>
</comment>
<evidence type="ECO:0000313" key="3">
    <source>
        <dbReference type="Proteomes" id="UP000285456"/>
    </source>
</evidence>
<dbReference type="Gene3D" id="6.20.350.10">
    <property type="match status" value="1"/>
</dbReference>
<dbReference type="Pfam" id="PF02026">
    <property type="entry name" value="RyR"/>
    <property type="match status" value="1"/>
</dbReference>
<dbReference type="Proteomes" id="UP000285456">
    <property type="component" value="Unassembled WGS sequence"/>
</dbReference>
<dbReference type="AlphaFoldDB" id="A0A417YGS4"/>
<dbReference type="OrthoDB" id="227202at2"/>
<evidence type="ECO:0000259" key="1">
    <source>
        <dbReference type="Pfam" id="PF02026"/>
    </source>
</evidence>
<dbReference type="EMBL" id="QWEH01000007">
    <property type="protein sequence ID" value="RHW31964.1"/>
    <property type="molecule type" value="Genomic_DNA"/>
</dbReference>
<sequence length="118" mass="13620">MRITNEEIANLCHSINKAYCESIGDYSQPSWEDAPGWQKKSAIAGVEFHMNNEVTPEDSHESWSKQKILDGWKFGEVKDPIKKEHPCLVPYSELPPEQRVKDYLFKDVVDTVKALREN</sequence>
<keyword evidence="3" id="KW-1185">Reference proteome</keyword>
<dbReference type="RefSeq" id="WP_118889522.1">
    <property type="nucleotide sequence ID" value="NZ_PHUT01000007.1"/>
</dbReference>
<accession>A0A417YGS4</accession>
<proteinExistence type="predicted"/>
<protein>
    <recommendedName>
        <fullName evidence="1">Ryanodine receptor Ryr domain-containing protein</fullName>
    </recommendedName>
</protein>
<reference evidence="2 3" key="1">
    <citation type="journal article" date="2007" name="Int. J. Syst. Evol. Microbiol.">
        <title>Oceanobacillus profundus sp. nov., isolated from a deep-sea sediment core.</title>
        <authorList>
            <person name="Kim Y.G."/>
            <person name="Choi D.H."/>
            <person name="Hyun S."/>
            <person name="Cho B.C."/>
        </authorList>
    </citation>
    <scope>NUCLEOTIDE SEQUENCE [LARGE SCALE GENOMIC DNA]</scope>
    <source>
        <strain evidence="2 3">DSM 18246</strain>
    </source>
</reference>
<organism evidence="2 3">
    <name type="scientific">Oceanobacillus profundus</name>
    <dbReference type="NCBI Taxonomy" id="372463"/>
    <lineage>
        <taxon>Bacteria</taxon>
        <taxon>Bacillati</taxon>
        <taxon>Bacillota</taxon>
        <taxon>Bacilli</taxon>
        <taxon>Bacillales</taxon>
        <taxon>Bacillaceae</taxon>
        <taxon>Oceanobacillus</taxon>
    </lineage>
</organism>
<evidence type="ECO:0000313" key="2">
    <source>
        <dbReference type="EMBL" id="RHW31964.1"/>
    </source>
</evidence>
<feature type="domain" description="Ryanodine receptor Ryr" evidence="1">
    <location>
        <begin position="53"/>
        <end position="115"/>
    </location>
</feature>
<gene>
    <name evidence="2" type="ORF">D1B32_12045</name>
</gene>
<dbReference type="InterPro" id="IPR003032">
    <property type="entry name" value="Ryanodine_rcpt"/>
</dbReference>
<name>A0A417YGS4_9BACI</name>